<comment type="caution">
    <text evidence="3">The sequence shown here is derived from an EMBL/GenBank/DDBJ whole genome shotgun (WGS) entry which is preliminary data.</text>
</comment>
<dbReference type="Proteomes" id="UP001301958">
    <property type="component" value="Unassembled WGS sequence"/>
</dbReference>
<dbReference type="GO" id="GO:0003729">
    <property type="term" value="F:mRNA binding"/>
    <property type="evidence" value="ECO:0007669"/>
    <property type="project" value="InterPro"/>
</dbReference>
<reference evidence="3" key="2">
    <citation type="submission" date="2023-05" db="EMBL/GenBank/DDBJ databases">
        <authorList>
            <consortium name="Lawrence Berkeley National Laboratory"/>
            <person name="Steindorff A."/>
            <person name="Hensen N."/>
            <person name="Bonometti L."/>
            <person name="Westerberg I."/>
            <person name="Brannstrom I.O."/>
            <person name="Guillou S."/>
            <person name="Cros-Aarteil S."/>
            <person name="Calhoun S."/>
            <person name="Haridas S."/>
            <person name="Kuo A."/>
            <person name="Mondo S."/>
            <person name="Pangilinan J."/>
            <person name="Riley R."/>
            <person name="Labutti K."/>
            <person name="Andreopoulos B."/>
            <person name="Lipzen A."/>
            <person name="Chen C."/>
            <person name="Yanf M."/>
            <person name="Daum C."/>
            <person name="Ng V."/>
            <person name="Clum A."/>
            <person name="Ohm R."/>
            <person name="Martin F."/>
            <person name="Silar P."/>
            <person name="Natvig D."/>
            <person name="Lalanne C."/>
            <person name="Gautier V."/>
            <person name="Ament-Velasquez S.L."/>
            <person name="Kruys A."/>
            <person name="Hutchinson M.I."/>
            <person name="Powell A.J."/>
            <person name="Barry K."/>
            <person name="Miller A.N."/>
            <person name="Grigoriev I.V."/>
            <person name="Debuchy R."/>
            <person name="Gladieux P."/>
            <person name="Thoren M.H."/>
            <person name="Johannesson H."/>
        </authorList>
    </citation>
    <scope>NUCLEOTIDE SEQUENCE</scope>
    <source>
        <strain evidence="3">CBS 990.96</strain>
    </source>
</reference>
<dbReference type="PANTHER" id="PTHR16291">
    <property type="entry name" value="NUCLEAR CAP-BINDING PROTEIN SUBUNIT 3"/>
    <property type="match status" value="1"/>
</dbReference>
<dbReference type="Pfam" id="PF10309">
    <property type="entry name" value="NCBP3"/>
    <property type="match status" value="1"/>
</dbReference>
<keyword evidence="1" id="KW-0175">Coiled coil</keyword>
<feature type="compositionally biased region" description="Pro residues" evidence="2">
    <location>
        <begin position="418"/>
        <end position="436"/>
    </location>
</feature>
<evidence type="ECO:0000313" key="4">
    <source>
        <dbReference type="Proteomes" id="UP001301958"/>
    </source>
</evidence>
<sequence length="721" mass="80446">MADLDIEMDLDDYQEPVSIPAVYTEDIITGEEQEPGEVEDNDISDQSVILTKVHIRGLDSFKPDDVHGYLRENDSKTAFERIEWIDDSSANLLYKSEGAAQEALIALASVDIADPTQLPPLELIPAKRYAAKPESDLQIRFAVATDKKTAGAAHRSRFYLFNPEYDPEERRRRGEFQRNKYRDRDNRSYDRRRDRRDEETPEPFDVNLYDDDSTALATRLQRSGSRDSSGVDRPRSRDHRSRPKELFPKRTNDLFPDRRSGNGSGLRDRSASPIRADRDADVLMDLDEDARAAAALRSRERGRSIRERLSKDSGKKELFPTKDTGTKELFPEKAGTLVSKAQMDQVANTTVMTSDRITTRPTSNGPGGFSIRGIAAASRSGDQGIAIKGRGATAKELFPEKFGNAGKELFAEKITNAPPIPTSTPELLSPPTPPLRTPDSSPTKHRFRSFESLRRASSNILNSAGTSSSNDKLRHNHSHSYSPFAFASNKNNLTQQRASSSLWTPAPIGALPLGELDPDEDKDGGLRRVLVGRRGEAGNWHNPNLMQMVETLRAVMIRKHDALESIPIVYNSYVMSLIEGFAHINQRLESCQAELDELKRARSMELEQFRAISEEWMDREGAYKAEIKRLELVLAKESIDGVASVALARHESLVDRSGTKRFKARLERMSGSHERGELLRTSGGKSICGLMSSQQQIGTPEKPLQISTPPLAPARPLGNTV</sequence>
<feature type="region of interest" description="Disordered" evidence="2">
    <location>
        <begin position="417"/>
        <end position="447"/>
    </location>
</feature>
<keyword evidence="4" id="KW-1185">Reference proteome</keyword>
<feature type="coiled-coil region" evidence="1">
    <location>
        <begin position="581"/>
        <end position="608"/>
    </location>
</feature>
<reference evidence="3" key="1">
    <citation type="journal article" date="2023" name="Mol. Phylogenet. Evol.">
        <title>Genome-scale phylogeny and comparative genomics of the fungal order Sordariales.</title>
        <authorList>
            <person name="Hensen N."/>
            <person name="Bonometti L."/>
            <person name="Westerberg I."/>
            <person name="Brannstrom I.O."/>
            <person name="Guillou S."/>
            <person name="Cros-Aarteil S."/>
            <person name="Calhoun S."/>
            <person name="Haridas S."/>
            <person name="Kuo A."/>
            <person name="Mondo S."/>
            <person name="Pangilinan J."/>
            <person name="Riley R."/>
            <person name="LaButti K."/>
            <person name="Andreopoulos B."/>
            <person name="Lipzen A."/>
            <person name="Chen C."/>
            <person name="Yan M."/>
            <person name="Daum C."/>
            <person name="Ng V."/>
            <person name="Clum A."/>
            <person name="Steindorff A."/>
            <person name="Ohm R.A."/>
            <person name="Martin F."/>
            <person name="Silar P."/>
            <person name="Natvig D.O."/>
            <person name="Lalanne C."/>
            <person name="Gautier V."/>
            <person name="Ament-Velasquez S.L."/>
            <person name="Kruys A."/>
            <person name="Hutchinson M.I."/>
            <person name="Powell A.J."/>
            <person name="Barry K."/>
            <person name="Miller A.N."/>
            <person name="Grigoriev I.V."/>
            <person name="Debuchy R."/>
            <person name="Gladieux P."/>
            <person name="Hiltunen Thoren M."/>
            <person name="Johannesson H."/>
        </authorList>
    </citation>
    <scope>NUCLEOTIDE SEQUENCE</scope>
    <source>
        <strain evidence="3">CBS 990.96</strain>
    </source>
</reference>
<evidence type="ECO:0000256" key="2">
    <source>
        <dbReference type="SAM" id="MobiDB-lite"/>
    </source>
</evidence>
<accession>A0AAN7H3L2</accession>
<feature type="compositionally biased region" description="Basic and acidic residues" evidence="2">
    <location>
        <begin position="169"/>
        <end position="198"/>
    </location>
</feature>
<dbReference type="AlphaFoldDB" id="A0AAN7H3L2"/>
<evidence type="ECO:0000313" key="3">
    <source>
        <dbReference type="EMBL" id="KAK4228245.1"/>
    </source>
</evidence>
<dbReference type="GO" id="GO:0005634">
    <property type="term" value="C:nucleus"/>
    <property type="evidence" value="ECO:0007669"/>
    <property type="project" value="TreeGrafter"/>
</dbReference>
<organism evidence="3 4">
    <name type="scientific">Podospora fimiseda</name>
    <dbReference type="NCBI Taxonomy" id="252190"/>
    <lineage>
        <taxon>Eukaryota</taxon>
        <taxon>Fungi</taxon>
        <taxon>Dikarya</taxon>
        <taxon>Ascomycota</taxon>
        <taxon>Pezizomycotina</taxon>
        <taxon>Sordariomycetes</taxon>
        <taxon>Sordariomycetidae</taxon>
        <taxon>Sordariales</taxon>
        <taxon>Podosporaceae</taxon>
        <taxon>Podospora</taxon>
    </lineage>
</organism>
<feature type="region of interest" description="Disordered" evidence="2">
    <location>
        <begin position="696"/>
        <end position="721"/>
    </location>
</feature>
<proteinExistence type="predicted"/>
<feature type="compositionally biased region" description="Basic and acidic residues" evidence="2">
    <location>
        <begin position="243"/>
        <end position="273"/>
    </location>
</feature>
<dbReference type="EMBL" id="MU865321">
    <property type="protein sequence ID" value="KAK4228245.1"/>
    <property type="molecule type" value="Genomic_DNA"/>
</dbReference>
<gene>
    <name evidence="3" type="ORF">QBC38DRAFT_362260</name>
</gene>
<dbReference type="InterPro" id="IPR019416">
    <property type="entry name" value="NCBP3"/>
</dbReference>
<dbReference type="GO" id="GO:0000340">
    <property type="term" value="F:RNA 7-methylguanosine cap binding"/>
    <property type="evidence" value="ECO:0007669"/>
    <property type="project" value="InterPro"/>
</dbReference>
<feature type="compositionally biased region" description="Basic and acidic residues" evidence="2">
    <location>
        <begin position="297"/>
        <end position="327"/>
    </location>
</feature>
<feature type="region of interest" description="Disordered" evidence="2">
    <location>
        <begin position="169"/>
        <end position="273"/>
    </location>
</feature>
<evidence type="ECO:0000256" key="1">
    <source>
        <dbReference type="SAM" id="Coils"/>
    </source>
</evidence>
<feature type="region of interest" description="Disordered" evidence="2">
    <location>
        <begin position="295"/>
        <end position="327"/>
    </location>
</feature>
<protein>
    <submittedName>
        <fullName evidence="3">Uncharacterized protein</fullName>
    </submittedName>
</protein>
<name>A0AAN7H3L2_9PEZI</name>
<dbReference type="PANTHER" id="PTHR16291:SF0">
    <property type="entry name" value="NUCLEAR CAP-BINDING PROTEIN SUBUNIT 3"/>
    <property type="match status" value="1"/>
</dbReference>